<sequence>MGKSAQLNLKRSIGQCYALIQHIYPLEIYSNHSVFKEPVREEFNSHDVSDNENKLAPTDDVIVRKYTSSGRYVKEPNRLDLLNNVCYVFETLSEPQGGCCEVKRNVTVTRWQCCDVSLRAD</sequence>
<dbReference type="AlphaFoldDB" id="A0A4Y2CQ94"/>
<dbReference type="EMBL" id="BGPR01000215">
    <property type="protein sequence ID" value="GBM05485.1"/>
    <property type="molecule type" value="Genomic_DNA"/>
</dbReference>
<comment type="caution">
    <text evidence="1">The sequence shown here is derived from an EMBL/GenBank/DDBJ whole genome shotgun (WGS) entry which is preliminary data.</text>
</comment>
<dbReference type="Proteomes" id="UP000499080">
    <property type="component" value="Unassembled WGS sequence"/>
</dbReference>
<protein>
    <submittedName>
        <fullName evidence="1">Uncharacterized protein</fullName>
    </submittedName>
</protein>
<evidence type="ECO:0000313" key="2">
    <source>
        <dbReference type="Proteomes" id="UP000499080"/>
    </source>
</evidence>
<reference evidence="1 2" key="1">
    <citation type="journal article" date="2019" name="Sci. Rep.">
        <title>Orb-weaving spider Araneus ventricosus genome elucidates the spidroin gene catalogue.</title>
        <authorList>
            <person name="Kono N."/>
            <person name="Nakamura H."/>
            <person name="Ohtoshi R."/>
            <person name="Moran D.A.P."/>
            <person name="Shinohara A."/>
            <person name="Yoshida Y."/>
            <person name="Fujiwara M."/>
            <person name="Mori M."/>
            <person name="Tomita M."/>
            <person name="Arakawa K."/>
        </authorList>
    </citation>
    <scope>NUCLEOTIDE SEQUENCE [LARGE SCALE GENOMIC DNA]</scope>
</reference>
<keyword evidence="2" id="KW-1185">Reference proteome</keyword>
<name>A0A4Y2CQ94_ARAVE</name>
<organism evidence="1 2">
    <name type="scientific">Araneus ventricosus</name>
    <name type="common">Orbweaver spider</name>
    <name type="synonym">Epeira ventricosa</name>
    <dbReference type="NCBI Taxonomy" id="182803"/>
    <lineage>
        <taxon>Eukaryota</taxon>
        <taxon>Metazoa</taxon>
        <taxon>Ecdysozoa</taxon>
        <taxon>Arthropoda</taxon>
        <taxon>Chelicerata</taxon>
        <taxon>Arachnida</taxon>
        <taxon>Araneae</taxon>
        <taxon>Araneomorphae</taxon>
        <taxon>Entelegynae</taxon>
        <taxon>Araneoidea</taxon>
        <taxon>Araneidae</taxon>
        <taxon>Araneus</taxon>
    </lineage>
</organism>
<accession>A0A4Y2CQ94</accession>
<dbReference type="OrthoDB" id="6423198at2759"/>
<evidence type="ECO:0000313" key="1">
    <source>
        <dbReference type="EMBL" id="GBM05485.1"/>
    </source>
</evidence>
<gene>
    <name evidence="1" type="ORF">AVEN_94772_1</name>
</gene>
<proteinExistence type="predicted"/>